<organism evidence="2 3">
    <name type="scientific">Meripilus lineatus</name>
    <dbReference type="NCBI Taxonomy" id="2056292"/>
    <lineage>
        <taxon>Eukaryota</taxon>
        <taxon>Fungi</taxon>
        <taxon>Dikarya</taxon>
        <taxon>Basidiomycota</taxon>
        <taxon>Agaricomycotina</taxon>
        <taxon>Agaricomycetes</taxon>
        <taxon>Polyporales</taxon>
        <taxon>Meripilaceae</taxon>
        <taxon>Meripilus</taxon>
    </lineage>
</organism>
<dbReference type="EMBL" id="JANAWD010001017">
    <property type="protein sequence ID" value="KAJ3474616.1"/>
    <property type="molecule type" value="Genomic_DNA"/>
</dbReference>
<reference evidence="2" key="1">
    <citation type="submission" date="2022-07" db="EMBL/GenBank/DDBJ databases">
        <title>Genome Sequence of Physisporinus lineatus.</title>
        <authorList>
            <person name="Buettner E."/>
        </authorList>
    </citation>
    <scope>NUCLEOTIDE SEQUENCE</scope>
    <source>
        <strain evidence="2">VT162</strain>
    </source>
</reference>
<evidence type="ECO:0000313" key="3">
    <source>
        <dbReference type="Proteomes" id="UP001212997"/>
    </source>
</evidence>
<evidence type="ECO:0000259" key="1">
    <source>
        <dbReference type="Pfam" id="PF01400"/>
    </source>
</evidence>
<protein>
    <recommendedName>
        <fullName evidence="1">Peptidase M12A domain-containing protein</fullName>
    </recommendedName>
</protein>
<name>A0AAD5UQ04_9APHY</name>
<dbReference type="InterPro" id="IPR001506">
    <property type="entry name" value="Peptidase_M12A"/>
</dbReference>
<gene>
    <name evidence="2" type="ORF">NLI96_g12361</name>
</gene>
<evidence type="ECO:0000313" key="2">
    <source>
        <dbReference type="EMBL" id="KAJ3474616.1"/>
    </source>
</evidence>
<dbReference type="AlphaFoldDB" id="A0AAD5UQ04"/>
<dbReference type="Gene3D" id="3.40.390.10">
    <property type="entry name" value="Collagenase (Catalytic Domain)"/>
    <property type="match status" value="1"/>
</dbReference>
<dbReference type="InterPro" id="IPR024079">
    <property type="entry name" value="MetalloPept_cat_dom_sf"/>
</dbReference>
<dbReference type="Pfam" id="PF01400">
    <property type="entry name" value="Astacin"/>
    <property type="match status" value="1"/>
</dbReference>
<proteinExistence type="predicted"/>
<accession>A0AAD5UQ04</accession>
<feature type="domain" description="Peptidase M12A" evidence="1">
    <location>
        <begin position="92"/>
        <end position="167"/>
    </location>
</feature>
<keyword evidence="3" id="KW-1185">Reference proteome</keyword>
<dbReference type="Proteomes" id="UP001212997">
    <property type="component" value="Unassembled WGS sequence"/>
</dbReference>
<dbReference type="GO" id="GO:0006508">
    <property type="term" value="P:proteolysis"/>
    <property type="evidence" value="ECO:0007669"/>
    <property type="project" value="InterPro"/>
</dbReference>
<dbReference type="GO" id="GO:0004222">
    <property type="term" value="F:metalloendopeptidase activity"/>
    <property type="evidence" value="ECO:0007669"/>
    <property type="project" value="InterPro"/>
</dbReference>
<comment type="caution">
    <text evidence="2">The sequence shown here is derived from an EMBL/GenBank/DDBJ whole genome shotgun (WGS) entry which is preliminary data.</text>
</comment>
<sequence length="256" mass="28739">MPLQMLLIVPVYCDPVLSQPIPRCASLSLSLAASLLGRIHSLHSCGVPLVNLHSGLCRSTLYGITYEVPEDEFTINLKSISPDKFRLSSFERQTINHECMHLLAFVHEHQAPERSKHFSFDRSKVHEAYGRDGISAEQIEFNIMDLHPPEALENYSPFDLDSVTLYQFPGYIMQNGGATNANKNLSDTDKAVLVLNYARLDPGPLVSEWTVAHAADVIGIKGEWREKIVAATHPQDIRRLYSDWSKSPQRDQQGEA</sequence>
<dbReference type="SUPFAM" id="SSF55486">
    <property type="entry name" value="Metalloproteases ('zincins'), catalytic domain"/>
    <property type="match status" value="1"/>
</dbReference>